<keyword evidence="4" id="KW-0378">Hydrolase</keyword>
<sequence>MKGLKKIIIRTFVIVAVAAIAIFAMRSYNDYRYKDSSDSSSPAYYQDVTDISLYPKEIEGVELIYLDERSLQGFRMTPIKKLYPGVVVCFGGSEGSPNFETAQRLAQEGYETLALFMFGRDHQPKTLARIPLEQFEDVLDYLQKNITDGGPISVIGASKGAEYALNLADKYPEISNLILLAPSSYNFAGLDFQDYGSSWTYQGQELPYIDIKKSSFSAFIGNMIYPLVVKSPVRYKETYTSAIEADVSRQQKMIPMKDIQANLLLIAGEADELWDSAKMAREIKEQKPDAQIHLYKEAGHLFSGNGILTTLSMRIATGGSTTGNQKAQEKSEKVIDDFLRVHHTP</sequence>
<feature type="domain" description="BAAT/Acyl-CoA thioester hydrolase C-terminal" evidence="3">
    <location>
        <begin position="130"/>
        <end position="342"/>
    </location>
</feature>
<dbReference type="InterPro" id="IPR029058">
    <property type="entry name" value="AB_hydrolase_fold"/>
</dbReference>
<evidence type="ECO:0000313" key="5">
    <source>
        <dbReference type="Proteomes" id="UP001229251"/>
    </source>
</evidence>
<dbReference type="RefSeq" id="WP_285065540.1">
    <property type="nucleotide sequence ID" value="NZ_JASOOE010000005.1"/>
</dbReference>
<feature type="active site" description="Charge relay system" evidence="1">
    <location>
        <position position="300"/>
    </location>
</feature>
<dbReference type="AlphaFoldDB" id="A0AAJ1Q406"/>
<dbReference type="EMBL" id="JASOOE010000005">
    <property type="protein sequence ID" value="MDK7187030.1"/>
    <property type="molecule type" value="Genomic_DNA"/>
</dbReference>
<gene>
    <name evidence="4" type="ORF">QP433_03460</name>
</gene>
<dbReference type="PANTHER" id="PTHR10824:SF4">
    <property type="entry name" value="ACYL-COENZYME A THIOESTERASE 1-LIKE"/>
    <property type="match status" value="1"/>
</dbReference>
<dbReference type="PIRSF" id="PIRSF016521">
    <property type="entry name" value="Acyl-CoA_hydro"/>
    <property type="match status" value="1"/>
</dbReference>
<dbReference type="SUPFAM" id="SSF53474">
    <property type="entry name" value="alpha/beta-Hydrolases"/>
    <property type="match status" value="1"/>
</dbReference>
<name>A0AAJ1Q406_9LACT</name>
<dbReference type="InterPro" id="IPR016662">
    <property type="entry name" value="Acyl-CoA_thioEstase_long-chain"/>
</dbReference>
<comment type="caution">
    <text evidence="4">The sequence shown here is derived from an EMBL/GenBank/DDBJ whole genome shotgun (WGS) entry which is preliminary data.</text>
</comment>
<dbReference type="PANTHER" id="PTHR10824">
    <property type="entry name" value="ACYL-COENZYME A THIOESTERASE-RELATED"/>
    <property type="match status" value="1"/>
</dbReference>
<dbReference type="GO" id="GO:0006631">
    <property type="term" value="P:fatty acid metabolic process"/>
    <property type="evidence" value="ECO:0007669"/>
    <property type="project" value="TreeGrafter"/>
</dbReference>
<keyword evidence="2" id="KW-0472">Membrane</keyword>
<feature type="active site" description="Charge relay system" evidence="1">
    <location>
        <position position="271"/>
    </location>
</feature>
<feature type="transmembrane region" description="Helical" evidence="2">
    <location>
        <begin position="7"/>
        <end position="28"/>
    </location>
</feature>
<proteinExistence type="predicted"/>
<evidence type="ECO:0000259" key="3">
    <source>
        <dbReference type="Pfam" id="PF08840"/>
    </source>
</evidence>
<evidence type="ECO:0000256" key="1">
    <source>
        <dbReference type="PIRSR" id="PIRSR016521-1"/>
    </source>
</evidence>
<keyword evidence="2" id="KW-0812">Transmembrane</keyword>
<protein>
    <submittedName>
        <fullName evidence="4">Acyl-CoA thioester hydrolase/BAAT C-terminal domain-containing protein</fullName>
    </submittedName>
</protein>
<dbReference type="GO" id="GO:0047617">
    <property type="term" value="F:fatty acyl-CoA hydrolase activity"/>
    <property type="evidence" value="ECO:0007669"/>
    <property type="project" value="TreeGrafter"/>
</dbReference>
<dbReference type="Pfam" id="PF08840">
    <property type="entry name" value="BAAT_C"/>
    <property type="match status" value="1"/>
</dbReference>
<evidence type="ECO:0000313" key="4">
    <source>
        <dbReference type="EMBL" id="MDK7187030.1"/>
    </source>
</evidence>
<organism evidence="4 5">
    <name type="scientific">Facklamia hominis</name>
    <dbReference type="NCBI Taxonomy" id="178214"/>
    <lineage>
        <taxon>Bacteria</taxon>
        <taxon>Bacillati</taxon>
        <taxon>Bacillota</taxon>
        <taxon>Bacilli</taxon>
        <taxon>Lactobacillales</taxon>
        <taxon>Aerococcaceae</taxon>
        <taxon>Facklamia</taxon>
    </lineage>
</organism>
<keyword evidence="2" id="KW-1133">Transmembrane helix</keyword>
<reference evidence="4" key="1">
    <citation type="submission" date="2023-05" db="EMBL/GenBank/DDBJ databases">
        <title>Cataloging the Phylogenetic Diversity of Human Bladder Bacteria.</title>
        <authorList>
            <person name="Du J."/>
        </authorList>
    </citation>
    <scope>NUCLEOTIDE SEQUENCE</scope>
    <source>
        <strain evidence="4">UMB1231</strain>
    </source>
</reference>
<dbReference type="Proteomes" id="UP001229251">
    <property type="component" value="Unassembled WGS sequence"/>
</dbReference>
<evidence type="ECO:0000256" key="2">
    <source>
        <dbReference type="SAM" id="Phobius"/>
    </source>
</evidence>
<dbReference type="InterPro" id="IPR014940">
    <property type="entry name" value="BAAT_C"/>
</dbReference>
<dbReference type="GO" id="GO:0006637">
    <property type="term" value="P:acyl-CoA metabolic process"/>
    <property type="evidence" value="ECO:0007669"/>
    <property type="project" value="InterPro"/>
</dbReference>
<feature type="active site" description="Charge relay system" evidence="1">
    <location>
        <position position="158"/>
    </location>
</feature>
<dbReference type="Gene3D" id="3.40.50.1820">
    <property type="entry name" value="alpha/beta hydrolase"/>
    <property type="match status" value="1"/>
</dbReference>
<accession>A0AAJ1Q406</accession>